<keyword evidence="8" id="KW-1185">Reference proteome</keyword>
<dbReference type="Pfam" id="PF03466">
    <property type="entry name" value="LysR_substrate"/>
    <property type="match status" value="1"/>
</dbReference>
<organism evidence="6 8">
    <name type="scientific">Phaeobacter gallaeciensis</name>
    <dbReference type="NCBI Taxonomy" id="60890"/>
    <lineage>
        <taxon>Bacteria</taxon>
        <taxon>Pseudomonadati</taxon>
        <taxon>Pseudomonadota</taxon>
        <taxon>Alphaproteobacteria</taxon>
        <taxon>Rhodobacterales</taxon>
        <taxon>Roseobacteraceae</taxon>
        <taxon>Phaeobacter</taxon>
    </lineage>
</organism>
<evidence type="ECO:0000313" key="6">
    <source>
        <dbReference type="EMBL" id="ANP36777.1"/>
    </source>
</evidence>
<keyword evidence="4" id="KW-0804">Transcription</keyword>
<dbReference type="SUPFAM" id="SSF46785">
    <property type="entry name" value="Winged helix' DNA-binding domain"/>
    <property type="match status" value="1"/>
</dbReference>
<dbReference type="SUPFAM" id="SSF53850">
    <property type="entry name" value="Periplasmic binding protein-like II"/>
    <property type="match status" value="1"/>
</dbReference>
<sequence>MDKTTLSDWSLIQSFLAVAETGSLSAAAAQLGRSQPTMGRHIQTLEEQLGQRLFNRHPRGLHLSPEGEALLPMAQDIHARMHAIGLTAAGQSQDLKGTVRITASIFASHYILPQILADIRAALPQIELELVPSDASENLVFRAADIAVRMYRPTQLDIVTRHITDLPLGAFAAKRYLDRRGRPTDLESLWAHDLIGYDDDDLILRTMRAMGIHADRHHFAVRCDNQSAYWQLLRAGCGIGFSQCGVAHLDPEVEELDLDIHIPPLPVWLAAHASMRQTPRIRRVWDMLATGLEKAAKRPPAP</sequence>
<proteinExistence type="inferred from homology"/>
<dbReference type="PROSITE" id="PS50931">
    <property type="entry name" value="HTH_LYSR"/>
    <property type="match status" value="1"/>
</dbReference>
<keyword evidence="2" id="KW-0805">Transcription regulation</keyword>
<dbReference type="GO" id="GO:0043565">
    <property type="term" value="F:sequence-specific DNA binding"/>
    <property type="evidence" value="ECO:0007669"/>
    <property type="project" value="TreeGrafter"/>
</dbReference>
<dbReference type="InterPro" id="IPR036388">
    <property type="entry name" value="WH-like_DNA-bd_sf"/>
</dbReference>
<evidence type="ECO:0000313" key="9">
    <source>
        <dbReference type="Proteomes" id="UP001218364"/>
    </source>
</evidence>
<dbReference type="PANTHER" id="PTHR30537">
    <property type="entry name" value="HTH-TYPE TRANSCRIPTIONAL REGULATOR"/>
    <property type="match status" value="1"/>
</dbReference>
<protein>
    <submittedName>
        <fullName evidence="6">LysR family transcriptional regulator</fullName>
    </submittedName>
</protein>
<dbReference type="Proteomes" id="UP001218364">
    <property type="component" value="Unassembled WGS sequence"/>
</dbReference>
<dbReference type="PANTHER" id="PTHR30537:SF3">
    <property type="entry name" value="TRANSCRIPTIONAL REGULATORY PROTEIN"/>
    <property type="match status" value="1"/>
</dbReference>
<dbReference type="Gene3D" id="1.10.10.10">
    <property type="entry name" value="Winged helix-like DNA-binding domain superfamily/Winged helix DNA-binding domain"/>
    <property type="match status" value="1"/>
</dbReference>
<evidence type="ECO:0000256" key="3">
    <source>
        <dbReference type="ARBA" id="ARBA00023125"/>
    </source>
</evidence>
<evidence type="ECO:0000256" key="2">
    <source>
        <dbReference type="ARBA" id="ARBA00023015"/>
    </source>
</evidence>
<name>A0A1B0ZRJ2_9RHOB</name>
<comment type="similarity">
    <text evidence="1">Belongs to the LysR transcriptional regulatory family.</text>
</comment>
<dbReference type="EMBL" id="JARCJK010000010">
    <property type="protein sequence ID" value="MDE4167442.1"/>
    <property type="molecule type" value="Genomic_DNA"/>
</dbReference>
<reference evidence="7 9" key="2">
    <citation type="submission" date="2023-02" db="EMBL/GenBank/DDBJ databases">
        <title>Population genomics of bacteria associated with diatom.</title>
        <authorList>
            <person name="Xie J."/>
            <person name="Wang H."/>
        </authorList>
    </citation>
    <scope>NUCLEOTIDE SEQUENCE [LARGE SCALE GENOMIC DNA]</scope>
    <source>
        <strain evidence="7 9">PT47_8</strain>
    </source>
</reference>
<evidence type="ECO:0000256" key="4">
    <source>
        <dbReference type="ARBA" id="ARBA00023163"/>
    </source>
</evidence>
<dbReference type="RefSeq" id="WP_065271701.1">
    <property type="nucleotide sequence ID" value="NZ_CP015124.1"/>
</dbReference>
<dbReference type="InterPro" id="IPR036390">
    <property type="entry name" value="WH_DNA-bd_sf"/>
</dbReference>
<dbReference type="GO" id="GO:0006351">
    <property type="term" value="P:DNA-templated transcription"/>
    <property type="evidence" value="ECO:0007669"/>
    <property type="project" value="TreeGrafter"/>
</dbReference>
<dbReference type="Proteomes" id="UP000092565">
    <property type="component" value="Chromosome"/>
</dbReference>
<dbReference type="EMBL" id="CP015124">
    <property type="protein sequence ID" value="ANP36777.1"/>
    <property type="molecule type" value="Genomic_DNA"/>
</dbReference>
<keyword evidence="3" id="KW-0238">DNA-binding</keyword>
<evidence type="ECO:0000313" key="8">
    <source>
        <dbReference type="Proteomes" id="UP000092565"/>
    </source>
</evidence>
<evidence type="ECO:0000259" key="5">
    <source>
        <dbReference type="PROSITE" id="PS50931"/>
    </source>
</evidence>
<dbReference type="InterPro" id="IPR005119">
    <property type="entry name" value="LysR_subst-bd"/>
</dbReference>
<reference evidence="6 8" key="1">
    <citation type="submission" date="2016-04" db="EMBL/GenBank/DDBJ databases">
        <authorList>
            <person name="Evans L.H."/>
            <person name="Alamgir A."/>
            <person name="Owens N."/>
            <person name="Weber N.D."/>
            <person name="Virtaneva K."/>
            <person name="Barbian K."/>
            <person name="Babar A."/>
            <person name="Rosenke K."/>
        </authorList>
    </citation>
    <scope>NUCLEOTIDE SEQUENCE [LARGE SCALE GENOMIC DNA]</scope>
    <source>
        <strain evidence="6 8">JL2886</strain>
    </source>
</reference>
<feature type="domain" description="HTH lysR-type" evidence="5">
    <location>
        <begin position="8"/>
        <end position="64"/>
    </location>
</feature>
<dbReference type="InterPro" id="IPR000847">
    <property type="entry name" value="LysR_HTH_N"/>
</dbReference>
<gene>
    <name evidence="6" type="ORF">JL2886_01869</name>
    <name evidence="7" type="ORF">PXK24_17225</name>
</gene>
<dbReference type="PRINTS" id="PR00039">
    <property type="entry name" value="HTHLYSR"/>
</dbReference>
<dbReference type="Gene3D" id="3.40.190.290">
    <property type="match status" value="1"/>
</dbReference>
<dbReference type="Pfam" id="PF00126">
    <property type="entry name" value="HTH_1"/>
    <property type="match status" value="1"/>
</dbReference>
<evidence type="ECO:0000313" key="7">
    <source>
        <dbReference type="EMBL" id="MDE4167442.1"/>
    </source>
</evidence>
<dbReference type="OrthoDB" id="9798121at2"/>
<dbReference type="FunFam" id="1.10.10.10:FF:000001">
    <property type="entry name" value="LysR family transcriptional regulator"/>
    <property type="match status" value="1"/>
</dbReference>
<evidence type="ECO:0000256" key="1">
    <source>
        <dbReference type="ARBA" id="ARBA00009437"/>
    </source>
</evidence>
<dbReference type="PATRIC" id="fig|60890.4.peg.1823"/>
<accession>A0A1B0ZRJ2</accession>
<dbReference type="GO" id="GO:0003700">
    <property type="term" value="F:DNA-binding transcription factor activity"/>
    <property type="evidence" value="ECO:0007669"/>
    <property type="project" value="InterPro"/>
</dbReference>
<dbReference type="InterPro" id="IPR058163">
    <property type="entry name" value="LysR-type_TF_proteobact-type"/>
</dbReference>
<dbReference type="AlphaFoldDB" id="A0A1B0ZRJ2"/>